<keyword evidence="2" id="KW-0812">Transmembrane</keyword>
<proteinExistence type="predicted"/>
<evidence type="ECO:0000256" key="2">
    <source>
        <dbReference type="SAM" id="Phobius"/>
    </source>
</evidence>
<feature type="region of interest" description="Disordered" evidence="1">
    <location>
        <begin position="273"/>
        <end position="296"/>
    </location>
</feature>
<organism evidence="3 4">
    <name type="scientific">Cyclostephanos tholiformis</name>
    <dbReference type="NCBI Taxonomy" id="382380"/>
    <lineage>
        <taxon>Eukaryota</taxon>
        <taxon>Sar</taxon>
        <taxon>Stramenopiles</taxon>
        <taxon>Ochrophyta</taxon>
        <taxon>Bacillariophyta</taxon>
        <taxon>Coscinodiscophyceae</taxon>
        <taxon>Thalassiosirophycidae</taxon>
        <taxon>Stephanodiscales</taxon>
        <taxon>Stephanodiscaceae</taxon>
        <taxon>Cyclostephanos</taxon>
    </lineage>
</organism>
<dbReference type="AlphaFoldDB" id="A0ABD3RBF7"/>
<feature type="compositionally biased region" description="Acidic residues" evidence="1">
    <location>
        <begin position="11"/>
        <end position="25"/>
    </location>
</feature>
<feature type="region of interest" description="Disordered" evidence="1">
    <location>
        <begin position="1"/>
        <end position="25"/>
    </location>
</feature>
<comment type="caution">
    <text evidence="3">The sequence shown here is derived from an EMBL/GenBank/DDBJ whole genome shotgun (WGS) entry which is preliminary data.</text>
</comment>
<name>A0ABD3RBF7_9STRA</name>
<evidence type="ECO:0000313" key="3">
    <source>
        <dbReference type="EMBL" id="KAL3810335.1"/>
    </source>
</evidence>
<feature type="transmembrane region" description="Helical" evidence="2">
    <location>
        <begin position="73"/>
        <end position="95"/>
    </location>
</feature>
<accession>A0ABD3RBF7</accession>
<feature type="transmembrane region" description="Helical" evidence="2">
    <location>
        <begin position="173"/>
        <end position="193"/>
    </location>
</feature>
<keyword evidence="2" id="KW-1133">Transmembrane helix</keyword>
<feature type="transmembrane region" description="Helical" evidence="2">
    <location>
        <begin position="205"/>
        <end position="231"/>
    </location>
</feature>
<dbReference type="Proteomes" id="UP001530377">
    <property type="component" value="Unassembled WGS sequence"/>
</dbReference>
<protein>
    <submittedName>
        <fullName evidence="3">Uncharacterized protein</fullName>
    </submittedName>
</protein>
<evidence type="ECO:0000256" key="1">
    <source>
        <dbReference type="SAM" id="MobiDB-lite"/>
    </source>
</evidence>
<gene>
    <name evidence="3" type="ORF">ACHAXA_002529</name>
</gene>
<reference evidence="3 4" key="1">
    <citation type="submission" date="2024-10" db="EMBL/GenBank/DDBJ databases">
        <title>Updated reference genomes for cyclostephanoid diatoms.</title>
        <authorList>
            <person name="Roberts W.R."/>
            <person name="Alverson A.J."/>
        </authorList>
    </citation>
    <scope>NUCLEOTIDE SEQUENCE [LARGE SCALE GENOMIC DNA]</scope>
    <source>
        <strain evidence="3 4">AJA228-03</strain>
    </source>
</reference>
<keyword evidence="4" id="KW-1185">Reference proteome</keyword>
<feature type="region of interest" description="Disordered" evidence="1">
    <location>
        <begin position="106"/>
        <end position="134"/>
    </location>
</feature>
<evidence type="ECO:0000313" key="4">
    <source>
        <dbReference type="Proteomes" id="UP001530377"/>
    </source>
</evidence>
<keyword evidence="2" id="KW-0472">Membrane</keyword>
<dbReference type="EMBL" id="JALLPB020000337">
    <property type="protein sequence ID" value="KAL3810335.1"/>
    <property type="molecule type" value="Genomic_DNA"/>
</dbReference>
<feature type="compositionally biased region" description="Low complexity" evidence="1">
    <location>
        <begin position="107"/>
        <end position="134"/>
    </location>
</feature>
<sequence>MSDISGPTSSDSDDDDDDDEDDDDCEIEQPHRTLGIIFFDFVRCVAVSANCRCVSTQLMPLFLAWNKQDALSVALRIFITLFSLLLILVEFPGVFPFLQHETPSSTSSKAIGIAPPSASSSSLSSPSSSTMSRSTTSSFERLLPKQPAVSPPSSSSPAATVPPLYVVNWIPRGILYAFLGLVILEQSIVVLARDQARHASTTSRFLDGIFVVISGWVMIASGAMYVLLGMFCLQGVMERVRVEDGERWREYYERVDELENEMEGAKERELIAGGGLAKDSADEGEEVEWGRDREGG</sequence>